<organism evidence="1">
    <name type="scientific">hydrothermal vent metagenome</name>
    <dbReference type="NCBI Taxonomy" id="652676"/>
    <lineage>
        <taxon>unclassified sequences</taxon>
        <taxon>metagenomes</taxon>
        <taxon>ecological metagenomes</taxon>
    </lineage>
</organism>
<gene>
    <name evidence="1" type="ORF">MNBD_ACTINO02-2104</name>
</gene>
<reference evidence="1" key="1">
    <citation type="submission" date="2018-06" db="EMBL/GenBank/DDBJ databases">
        <authorList>
            <person name="Zhirakovskaya E."/>
        </authorList>
    </citation>
    <scope>NUCLEOTIDE SEQUENCE</scope>
</reference>
<accession>A0A3B0SUC3</accession>
<dbReference type="Gene3D" id="3.40.390.10">
    <property type="entry name" value="Collagenase (Catalytic Domain)"/>
    <property type="match status" value="1"/>
</dbReference>
<dbReference type="GO" id="GO:0008237">
    <property type="term" value="F:metallopeptidase activity"/>
    <property type="evidence" value="ECO:0007669"/>
    <property type="project" value="InterPro"/>
</dbReference>
<dbReference type="EMBL" id="UOEK01000595">
    <property type="protein sequence ID" value="VAW09515.1"/>
    <property type="molecule type" value="Genomic_DNA"/>
</dbReference>
<protein>
    <recommendedName>
        <fullName evidence="2">Peptidase M10 metallopeptidase domain-containing protein</fullName>
    </recommendedName>
</protein>
<proteinExistence type="predicted"/>
<sequence length="243" mass="27580">MRIRIRIRRHKSPDGRLIRPMFFLAAFLAVLMLIPAVTSGTASASHNRTPFPTYGLLDMSSRRNYSGNLYIATDNCNWQQRSAFTIVKNSTDGQTYMDRWPNGIKMQEYVCYLSSSNYVDLSIEYKDQQFFAQGGGYYIGGRNVPLVAPSSFCSFWNTTYPCGQRPRVEINEDKYAANSSTYKKRLIMHETGHSLGLKHHCSGNSIMNNGASWCNGGKWTSLNPMEYWPTDRLGISQMYPDGA</sequence>
<dbReference type="SUPFAM" id="SSF55486">
    <property type="entry name" value="Metalloproteases ('zincins'), catalytic domain"/>
    <property type="match status" value="1"/>
</dbReference>
<dbReference type="AlphaFoldDB" id="A0A3B0SUC3"/>
<dbReference type="InterPro" id="IPR024079">
    <property type="entry name" value="MetalloPept_cat_dom_sf"/>
</dbReference>
<evidence type="ECO:0008006" key="2">
    <source>
        <dbReference type="Google" id="ProtNLM"/>
    </source>
</evidence>
<evidence type="ECO:0000313" key="1">
    <source>
        <dbReference type="EMBL" id="VAW09515.1"/>
    </source>
</evidence>
<name>A0A3B0SUC3_9ZZZZ</name>